<dbReference type="EMBL" id="KL197753">
    <property type="protein sequence ID" value="KDQ50977.1"/>
    <property type="molecule type" value="Genomic_DNA"/>
</dbReference>
<evidence type="ECO:0000313" key="2">
    <source>
        <dbReference type="EMBL" id="KDQ50977.1"/>
    </source>
</evidence>
<dbReference type="SUPFAM" id="SSF53098">
    <property type="entry name" value="Ribonuclease H-like"/>
    <property type="match status" value="1"/>
</dbReference>
<sequence>MFQRILECSDRSQQRCSSDQHPALHLGLPALEDLHTQWSALNQDSKVNPVFKDALQAGLDKIAEYYDKTGNNDAYVFSMILDPSRRYAHFKKHWSKDLQDDVDELAQRIERYNKICGPGQRAPTTSTSKPKRKMGSAVLADLSSDEDGPTPPPPPTSSFDTVPAWKKEFHRYLDLDEDFPESVDTVEC</sequence>
<dbReference type="AlphaFoldDB" id="A0A067PIZ9"/>
<dbReference type="Proteomes" id="UP000027265">
    <property type="component" value="Unassembled WGS sequence"/>
</dbReference>
<evidence type="ECO:0000313" key="3">
    <source>
        <dbReference type="Proteomes" id="UP000027265"/>
    </source>
</evidence>
<name>A0A067PIZ9_9AGAM</name>
<evidence type="ECO:0000256" key="1">
    <source>
        <dbReference type="SAM" id="MobiDB-lite"/>
    </source>
</evidence>
<proteinExistence type="predicted"/>
<feature type="region of interest" description="Disordered" evidence="1">
    <location>
        <begin position="115"/>
        <end position="162"/>
    </location>
</feature>
<dbReference type="InParanoid" id="A0A067PIZ9"/>
<dbReference type="OrthoDB" id="2690041at2759"/>
<evidence type="ECO:0008006" key="4">
    <source>
        <dbReference type="Google" id="ProtNLM"/>
    </source>
</evidence>
<keyword evidence="3" id="KW-1185">Reference proteome</keyword>
<protein>
    <recommendedName>
        <fullName evidence="4">hAT-like transposase RNase-H fold domain-containing protein</fullName>
    </recommendedName>
</protein>
<dbReference type="HOGENOM" id="CLU_1323670_0_0_1"/>
<accession>A0A067PIZ9</accession>
<dbReference type="InterPro" id="IPR012337">
    <property type="entry name" value="RNaseH-like_sf"/>
</dbReference>
<reference evidence="3" key="1">
    <citation type="journal article" date="2014" name="Proc. Natl. Acad. Sci. U.S.A.">
        <title>Extensive sampling of basidiomycete genomes demonstrates inadequacy of the white-rot/brown-rot paradigm for wood decay fungi.</title>
        <authorList>
            <person name="Riley R."/>
            <person name="Salamov A.A."/>
            <person name="Brown D.W."/>
            <person name="Nagy L.G."/>
            <person name="Floudas D."/>
            <person name="Held B.W."/>
            <person name="Levasseur A."/>
            <person name="Lombard V."/>
            <person name="Morin E."/>
            <person name="Otillar R."/>
            <person name="Lindquist E.A."/>
            <person name="Sun H."/>
            <person name="LaButti K.M."/>
            <person name="Schmutz J."/>
            <person name="Jabbour D."/>
            <person name="Luo H."/>
            <person name="Baker S.E."/>
            <person name="Pisabarro A.G."/>
            <person name="Walton J.D."/>
            <person name="Blanchette R.A."/>
            <person name="Henrissat B."/>
            <person name="Martin F."/>
            <person name="Cullen D."/>
            <person name="Hibbett D.S."/>
            <person name="Grigoriev I.V."/>
        </authorList>
    </citation>
    <scope>NUCLEOTIDE SEQUENCE [LARGE SCALE GENOMIC DNA]</scope>
    <source>
        <strain evidence="3">MUCL 33604</strain>
    </source>
</reference>
<organism evidence="2 3">
    <name type="scientific">Jaapia argillacea MUCL 33604</name>
    <dbReference type="NCBI Taxonomy" id="933084"/>
    <lineage>
        <taxon>Eukaryota</taxon>
        <taxon>Fungi</taxon>
        <taxon>Dikarya</taxon>
        <taxon>Basidiomycota</taxon>
        <taxon>Agaricomycotina</taxon>
        <taxon>Agaricomycetes</taxon>
        <taxon>Agaricomycetidae</taxon>
        <taxon>Jaapiales</taxon>
        <taxon>Jaapiaceae</taxon>
        <taxon>Jaapia</taxon>
    </lineage>
</organism>
<gene>
    <name evidence="2" type="ORF">JAAARDRAFT_543907</name>
</gene>